<sequence>MSKSLNKTILIATLNGLSLVSTLMVQLLFVKEVESDSFSDNIFLMSSLGMFVISIFSSTLGVYLIENFSKIKDEELNVHVFQIYKKLWAYLLFAVILMLAFCLYLSFKSNINLMVLSVHVLVPIFIFHSSIITAIMYSRGRILTVEVVNFIGAIIPVVILISNSNGLGDVLLSLILILKAFICLILFQMVIIKKKYFSSKKLNISFVNSLDGEARKVLKTSMLFKSESFIDKFVVSFMPDGMLTLFHLLTSIANGVMSIYSKVVTIPLSYSVSINKADYKLKLYSALNTWRIMVYSLIGIIIIVFVLVFSFKITFVDNDIIGYYSILVDNIFMVSALLLAYIFMAKNQIYSVLLYSRGLPIKAIEVGMVSFFINVTQKIVLFLLFSISGFYLAYVLGQFVTLKLFENKVKSNV</sequence>
<feature type="transmembrane region" description="Helical" evidence="1">
    <location>
        <begin position="113"/>
        <end position="135"/>
    </location>
</feature>
<name>A0ABY3MUH3_9GAMM</name>
<evidence type="ECO:0000256" key="1">
    <source>
        <dbReference type="SAM" id="Phobius"/>
    </source>
</evidence>
<feature type="transmembrane region" description="Helical" evidence="1">
    <location>
        <begin position="170"/>
        <end position="192"/>
    </location>
</feature>
<dbReference type="EMBL" id="PJAI02000019">
    <property type="protein sequence ID" value="TYK64717.1"/>
    <property type="molecule type" value="Genomic_DNA"/>
</dbReference>
<feature type="transmembrane region" description="Helical" evidence="1">
    <location>
        <begin position="42"/>
        <end position="66"/>
    </location>
</feature>
<feature type="transmembrane region" description="Helical" evidence="1">
    <location>
        <begin position="321"/>
        <end position="342"/>
    </location>
</feature>
<feature type="transmembrane region" description="Helical" evidence="1">
    <location>
        <begin position="147"/>
        <end position="164"/>
    </location>
</feature>
<organism evidence="2 3">
    <name type="scientific">Colwellia echini</name>
    <dbReference type="NCBI Taxonomy" id="1982103"/>
    <lineage>
        <taxon>Bacteria</taxon>
        <taxon>Pseudomonadati</taxon>
        <taxon>Pseudomonadota</taxon>
        <taxon>Gammaproteobacteria</taxon>
        <taxon>Alteromonadales</taxon>
        <taxon>Colwelliaceae</taxon>
        <taxon>Colwellia</taxon>
    </lineage>
</organism>
<keyword evidence="1" id="KW-1133">Transmembrane helix</keyword>
<feature type="transmembrane region" description="Helical" evidence="1">
    <location>
        <begin position="87"/>
        <end position="107"/>
    </location>
</feature>
<protein>
    <submittedName>
        <fullName evidence="2">Uncharacterized protein</fullName>
    </submittedName>
</protein>
<dbReference type="Proteomes" id="UP000815846">
    <property type="component" value="Unassembled WGS sequence"/>
</dbReference>
<comment type="caution">
    <text evidence="2">The sequence shown here is derived from an EMBL/GenBank/DDBJ whole genome shotgun (WGS) entry which is preliminary data.</text>
</comment>
<evidence type="ECO:0000313" key="2">
    <source>
        <dbReference type="EMBL" id="TYK64717.1"/>
    </source>
</evidence>
<proteinExistence type="predicted"/>
<feature type="transmembrane region" description="Helical" evidence="1">
    <location>
        <begin position="379"/>
        <end position="402"/>
    </location>
</feature>
<dbReference type="RefSeq" id="WP_101343018.1">
    <property type="nucleotide sequence ID" value="NZ_PJAI02000019.1"/>
</dbReference>
<feature type="transmembrane region" description="Helical" evidence="1">
    <location>
        <begin position="354"/>
        <end position="373"/>
    </location>
</feature>
<keyword evidence="1" id="KW-0812">Transmembrane</keyword>
<reference evidence="2 3" key="1">
    <citation type="submission" date="2019-08" db="EMBL/GenBank/DDBJ databases">
        <title>Microbe sample from Colwellia echini.</title>
        <authorList>
            <person name="Christiansen L."/>
            <person name="Pathiraja D."/>
            <person name="Schultz-Johansen M."/>
            <person name="Choi I.-G."/>
            <person name="Stougaard P."/>
        </authorList>
    </citation>
    <scope>NUCLEOTIDE SEQUENCE [LARGE SCALE GENOMIC DNA]</scope>
    <source>
        <strain evidence="2 3">A3</strain>
    </source>
</reference>
<feature type="transmembrane region" description="Helical" evidence="1">
    <location>
        <begin position="9"/>
        <end position="30"/>
    </location>
</feature>
<evidence type="ECO:0000313" key="3">
    <source>
        <dbReference type="Proteomes" id="UP000815846"/>
    </source>
</evidence>
<keyword evidence="1" id="KW-0472">Membrane</keyword>
<feature type="transmembrane region" description="Helical" evidence="1">
    <location>
        <begin position="292"/>
        <end position="315"/>
    </location>
</feature>
<accession>A0ABY3MUH3</accession>
<gene>
    <name evidence="2" type="ORF">CWS31_014175</name>
</gene>
<keyword evidence="3" id="KW-1185">Reference proteome</keyword>